<name>A0A1H4JD00_9PSEU</name>
<reference evidence="3" key="1">
    <citation type="submission" date="2016-10" db="EMBL/GenBank/DDBJ databases">
        <authorList>
            <person name="Varghese N."/>
            <person name="Submissions S."/>
        </authorList>
    </citation>
    <scope>NUCLEOTIDE SEQUENCE [LARGE SCALE GENOMIC DNA]</scope>
    <source>
        <strain evidence="3">DSM 44544</strain>
    </source>
</reference>
<dbReference type="AlphaFoldDB" id="A0A1H4JD00"/>
<evidence type="ECO:0008006" key="4">
    <source>
        <dbReference type="Google" id="ProtNLM"/>
    </source>
</evidence>
<dbReference type="EMBL" id="FNSO01000003">
    <property type="protein sequence ID" value="SEB43478.1"/>
    <property type="molecule type" value="Genomic_DNA"/>
</dbReference>
<dbReference type="InterPro" id="IPR027417">
    <property type="entry name" value="P-loop_NTPase"/>
</dbReference>
<gene>
    <name evidence="2" type="ORF">SAMN04489727_1717</name>
</gene>
<sequence length="542" mass="59309">MSTLAPPSAPVSQPRRPRVNQVPPYSFSLGPEAIAFALRAGLRADDWQEESVTHMLGVGDDGRWACPEYCEFVARQNGKGAILEIRVLFGFFLLGEKEIVWSAHQYDTSMKAFKRLKALIKRLGRQVGDNESLIVVDGILVKISGSHGQEGFTRLDTGAEIQFVARHAGTSRGFTGDLLIVDEAFAFNDEQQEAMIPTLSARSMEIPGPQVIFTSSPPLKSDPTIVVFRHKKQSDSGDVDGLCFRDWGLAGDLENLDGIDLSDRDLWYQTNPALGRRISESFVEKREFKRFSERGFARERLGIWPAPPEDVDQVIKFEDWRDLGDPDSEAGVDVAFAVDITPDRRWASIAVYGVRADGLGHAEVIEHLEGTGWIAARMAELKERWNPVAFTLDTKGPAGSLLPELDDVGIRLPRRGEDGKRVEPHRGDLIIPTANDYAGACGALVDAITQGKLRHRNQTHLNSAVGGVAKRPLGDAYAWGRKTSSANIAPLVAVTLARWAFLARLNALAAPAPPPATAPVPEHAGAPVGGNELWRPTSRLNI</sequence>
<evidence type="ECO:0000313" key="3">
    <source>
        <dbReference type="Proteomes" id="UP000199622"/>
    </source>
</evidence>
<keyword evidence="3" id="KW-1185">Reference proteome</keyword>
<organism evidence="2 3">
    <name type="scientific">Amycolatopsis tolypomycina</name>
    <dbReference type="NCBI Taxonomy" id="208445"/>
    <lineage>
        <taxon>Bacteria</taxon>
        <taxon>Bacillati</taxon>
        <taxon>Actinomycetota</taxon>
        <taxon>Actinomycetes</taxon>
        <taxon>Pseudonocardiales</taxon>
        <taxon>Pseudonocardiaceae</taxon>
        <taxon>Amycolatopsis</taxon>
    </lineage>
</organism>
<feature type="region of interest" description="Disordered" evidence="1">
    <location>
        <begin position="513"/>
        <end position="542"/>
    </location>
</feature>
<evidence type="ECO:0000313" key="2">
    <source>
        <dbReference type="EMBL" id="SEB43478.1"/>
    </source>
</evidence>
<evidence type="ECO:0000256" key="1">
    <source>
        <dbReference type="SAM" id="MobiDB-lite"/>
    </source>
</evidence>
<protein>
    <recommendedName>
        <fullName evidence="4">Phage terminase-like protein, large subunit, contains N-terminal HTH domain</fullName>
    </recommendedName>
</protein>
<proteinExistence type="predicted"/>
<dbReference type="Proteomes" id="UP000199622">
    <property type="component" value="Unassembled WGS sequence"/>
</dbReference>
<accession>A0A1H4JD00</accession>
<dbReference type="Gene3D" id="3.40.50.300">
    <property type="entry name" value="P-loop containing nucleotide triphosphate hydrolases"/>
    <property type="match status" value="1"/>
</dbReference>
<dbReference type="STRING" id="208445.SAMN04489727_1717"/>